<evidence type="ECO:0000313" key="1">
    <source>
        <dbReference type="EMBL" id="KAK7458643.1"/>
    </source>
</evidence>
<dbReference type="Proteomes" id="UP001519460">
    <property type="component" value="Unassembled WGS sequence"/>
</dbReference>
<keyword evidence="2" id="KW-1185">Reference proteome</keyword>
<dbReference type="EMBL" id="JACVVK020000664">
    <property type="protein sequence ID" value="KAK7458643.1"/>
    <property type="molecule type" value="Genomic_DNA"/>
</dbReference>
<reference evidence="1 2" key="1">
    <citation type="journal article" date="2023" name="Sci. Data">
        <title>Genome assembly of the Korean intertidal mud-creeper Batillaria attramentaria.</title>
        <authorList>
            <person name="Patra A.K."/>
            <person name="Ho P.T."/>
            <person name="Jun S."/>
            <person name="Lee S.J."/>
            <person name="Kim Y."/>
            <person name="Won Y.J."/>
        </authorList>
    </citation>
    <scope>NUCLEOTIDE SEQUENCE [LARGE SCALE GENOMIC DNA]</scope>
    <source>
        <strain evidence="1">Wonlab-2016</strain>
    </source>
</reference>
<proteinExistence type="predicted"/>
<accession>A0ABD0J409</accession>
<organism evidence="1 2">
    <name type="scientific">Batillaria attramentaria</name>
    <dbReference type="NCBI Taxonomy" id="370345"/>
    <lineage>
        <taxon>Eukaryota</taxon>
        <taxon>Metazoa</taxon>
        <taxon>Spiralia</taxon>
        <taxon>Lophotrochozoa</taxon>
        <taxon>Mollusca</taxon>
        <taxon>Gastropoda</taxon>
        <taxon>Caenogastropoda</taxon>
        <taxon>Sorbeoconcha</taxon>
        <taxon>Cerithioidea</taxon>
        <taxon>Batillariidae</taxon>
        <taxon>Batillaria</taxon>
    </lineage>
</organism>
<dbReference type="AlphaFoldDB" id="A0ABD0J409"/>
<name>A0ABD0J409_9CAEN</name>
<protein>
    <submittedName>
        <fullName evidence="1">Uncharacterized protein</fullName>
    </submittedName>
</protein>
<evidence type="ECO:0000313" key="2">
    <source>
        <dbReference type="Proteomes" id="UP001519460"/>
    </source>
</evidence>
<sequence>MVPCGRGQGLLRLAVRHDSDGGGSTKALCKAMFQQNPAISLQNPQTISFGCLSCSQTNAFSCCDSLALPGQSAGRQELIPPGYTVRTAQADWRHCACRRSMGTGPGGLTLIPLQRLQHASLDELFNVETSRQTLLPV</sequence>
<feature type="non-terminal residue" evidence="1">
    <location>
        <position position="137"/>
    </location>
</feature>
<gene>
    <name evidence="1" type="ORF">BaRGS_00039095</name>
</gene>
<comment type="caution">
    <text evidence="1">The sequence shown here is derived from an EMBL/GenBank/DDBJ whole genome shotgun (WGS) entry which is preliminary data.</text>
</comment>